<dbReference type="PANTHER" id="PTHR43663:SF1">
    <property type="entry name" value="CHROMATE TRANSPORTER"/>
    <property type="match status" value="1"/>
</dbReference>
<feature type="transmembrane region" description="Helical" evidence="7">
    <location>
        <begin position="12"/>
        <end position="36"/>
    </location>
</feature>
<feature type="transmembrane region" description="Helical" evidence="7">
    <location>
        <begin position="273"/>
        <end position="292"/>
    </location>
</feature>
<evidence type="ECO:0000313" key="8">
    <source>
        <dbReference type="EMBL" id="SFV15850.1"/>
    </source>
</evidence>
<gene>
    <name evidence="8" type="ORF">SAMN05216552_104828</name>
</gene>
<proteinExistence type="inferred from homology"/>
<dbReference type="Pfam" id="PF02417">
    <property type="entry name" value="Chromate_transp"/>
    <property type="match status" value="2"/>
</dbReference>
<accession>A0A1I7M208</accession>
<keyword evidence="5 7" id="KW-1133">Transmembrane helix</keyword>
<dbReference type="PANTHER" id="PTHR43663">
    <property type="entry name" value="CHROMATE TRANSPORT PROTEIN-RELATED"/>
    <property type="match status" value="1"/>
</dbReference>
<dbReference type="RefSeq" id="WP_093560519.1">
    <property type="nucleotide sequence ID" value="NZ_FPBO01000048.1"/>
</dbReference>
<keyword evidence="4 7" id="KW-0812">Transmembrane</keyword>
<feature type="transmembrane region" description="Helical" evidence="7">
    <location>
        <begin position="118"/>
        <end position="137"/>
    </location>
</feature>
<dbReference type="InterPro" id="IPR052518">
    <property type="entry name" value="CHR_Transporter"/>
</dbReference>
<keyword evidence="3" id="KW-1003">Cell membrane</keyword>
<feature type="transmembrane region" description="Helical" evidence="7">
    <location>
        <begin position="359"/>
        <end position="377"/>
    </location>
</feature>
<dbReference type="AlphaFoldDB" id="A0A1I7M208"/>
<evidence type="ECO:0000256" key="5">
    <source>
        <dbReference type="ARBA" id="ARBA00022989"/>
    </source>
</evidence>
<evidence type="ECO:0000256" key="4">
    <source>
        <dbReference type="ARBA" id="ARBA00022692"/>
    </source>
</evidence>
<dbReference type="Proteomes" id="UP000199391">
    <property type="component" value="Unassembled WGS sequence"/>
</dbReference>
<organism evidence="8 9">
    <name type="scientific">Pseudoduganella namucuonensis</name>
    <dbReference type="NCBI Taxonomy" id="1035707"/>
    <lineage>
        <taxon>Bacteria</taxon>
        <taxon>Pseudomonadati</taxon>
        <taxon>Pseudomonadota</taxon>
        <taxon>Betaproteobacteria</taxon>
        <taxon>Burkholderiales</taxon>
        <taxon>Oxalobacteraceae</taxon>
        <taxon>Telluria group</taxon>
        <taxon>Pseudoduganella</taxon>
    </lineage>
</organism>
<evidence type="ECO:0000256" key="7">
    <source>
        <dbReference type="SAM" id="Phobius"/>
    </source>
</evidence>
<feature type="transmembrane region" description="Helical" evidence="7">
    <location>
        <begin position="56"/>
        <end position="76"/>
    </location>
</feature>
<keyword evidence="9" id="KW-1185">Reference proteome</keyword>
<sequence length="396" mass="40369">MRAERAAAPTLADLAWTFVRIASTSFGGYMAMISVIQQVVVERRKLLASQDVLDGVALASALPGPIALNVAAYVGYRLRGARGAAVCLAAAVLPAFALMVAFSAAYARWGQAPEVGRVFMGLLPAVAAVMVSAAWQLGAKALPGRREAALAAGAAVTLLCTNAWYATLLLIAASALLGRYWLPAGPAAAAGATTEPAREAAPAAVKLPLLFCPPQLLEACLAPPAQLLLQLFLTFAGMSLLLFGGSYVFVPLLQHAAVDAHGWVSRREFADAVALAQLMPGPAVVSVAFVGYKVAGVAGAAAATAGMLLPPAVLLVLCAGLLERVKSSAALGAALRGVRAGVVGMVAAAAVYIGRAAPAGAASLLIFALALACLRRYRSDPIWVVPPAGLLGLLVY</sequence>
<feature type="transmembrane region" description="Helical" evidence="7">
    <location>
        <begin position="298"/>
        <end position="322"/>
    </location>
</feature>
<dbReference type="OrthoDB" id="8969999at2"/>
<feature type="transmembrane region" description="Helical" evidence="7">
    <location>
        <begin position="149"/>
        <end position="177"/>
    </location>
</feature>
<reference evidence="9" key="1">
    <citation type="submission" date="2016-10" db="EMBL/GenBank/DDBJ databases">
        <authorList>
            <person name="Varghese N."/>
            <person name="Submissions S."/>
        </authorList>
    </citation>
    <scope>NUCLEOTIDE SEQUENCE [LARGE SCALE GENOMIC DNA]</scope>
    <source>
        <strain evidence="9">CGMCC 1.11014</strain>
    </source>
</reference>
<dbReference type="GO" id="GO:0015109">
    <property type="term" value="F:chromate transmembrane transporter activity"/>
    <property type="evidence" value="ECO:0007669"/>
    <property type="project" value="InterPro"/>
</dbReference>
<feature type="transmembrane region" description="Helical" evidence="7">
    <location>
        <begin position="231"/>
        <end position="253"/>
    </location>
</feature>
<keyword evidence="6 7" id="KW-0472">Membrane</keyword>
<dbReference type="EMBL" id="FPBO01000048">
    <property type="protein sequence ID" value="SFV15850.1"/>
    <property type="molecule type" value="Genomic_DNA"/>
</dbReference>
<evidence type="ECO:0000256" key="3">
    <source>
        <dbReference type="ARBA" id="ARBA00022475"/>
    </source>
</evidence>
<dbReference type="NCBIfam" id="TIGR00937">
    <property type="entry name" value="2A51"/>
    <property type="match status" value="1"/>
</dbReference>
<name>A0A1I7M208_9BURK</name>
<feature type="transmembrane region" description="Helical" evidence="7">
    <location>
        <begin position="83"/>
        <end position="106"/>
    </location>
</feature>
<comment type="similarity">
    <text evidence="2">Belongs to the chromate ion transporter (CHR) (TC 2.A.51) family.</text>
</comment>
<dbReference type="PIRSF" id="PIRSF004810">
    <property type="entry name" value="ChrA"/>
    <property type="match status" value="1"/>
</dbReference>
<comment type="subcellular location">
    <subcellularLocation>
        <location evidence="1">Cell membrane</location>
        <topology evidence="1">Multi-pass membrane protein</topology>
    </subcellularLocation>
</comment>
<dbReference type="GO" id="GO:0005886">
    <property type="term" value="C:plasma membrane"/>
    <property type="evidence" value="ECO:0007669"/>
    <property type="project" value="UniProtKB-SubCell"/>
</dbReference>
<evidence type="ECO:0000256" key="2">
    <source>
        <dbReference type="ARBA" id="ARBA00005262"/>
    </source>
</evidence>
<evidence type="ECO:0000313" key="9">
    <source>
        <dbReference type="Proteomes" id="UP000199391"/>
    </source>
</evidence>
<feature type="transmembrane region" description="Helical" evidence="7">
    <location>
        <begin position="334"/>
        <end position="353"/>
    </location>
</feature>
<dbReference type="InterPro" id="IPR003370">
    <property type="entry name" value="Chromate_transpt"/>
</dbReference>
<protein>
    <submittedName>
        <fullName evidence="8">Chromate transporter</fullName>
    </submittedName>
</protein>
<dbReference type="STRING" id="1035707.SAMN05216552_104828"/>
<evidence type="ECO:0000256" key="6">
    <source>
        <dbReference type="ARBA" id="ARBA00023136"/>
    </source>
</evidence>
<dbReference type="InterPro" id="IPR014047">
    <property type="entry name" value="Chr_Tranpt_l_chain"/>
</dbReference>
<evidence type="ECO:0000256" key="1">
    <source>
        <dbReference type="ARBA" id="ARBA00004651"/>
    </source>
</evidence>